<protein>
    <recommendedName>
        <fullName evidence="3">Arylsulfotransferase (ASST)</fullName>
    </recommendedName>
</protein>
<proteinExistence type="predicted"/>
<name>A0A7J3JSA7_9CREN</name>
<gene>
    <name evidence="1" type="ORF">ENT87_05540</name>
    <name evidence="2" type="ORF">ENU30_08390</name>
</gene>
<dbReference type="EMBL" id="DTBZ01000156">
    <property type="protein sequence ID" value="HGQ18970.1"/>
    <property type="molecule type" value="Genomic_DNA"/>
</dbReference>
<dbReference type="InterPro" id="IPR011047">
    <property type="entry name" value="Quinoprotein_ADH-like_sf"/>
</dbReference>
<evidence type="ECO:0000313" key="1">
    <source>
        <dbReference type="EMBL" id="HGN36992.1"/>
    </source>
</evidence>
<dbReference type="AlphaFoldDB" id="A0A7J3JSA7"/>
<accession>A0A7J3JSA7</accession>
<evidence type="ECO:0000313" key="2">
    <source>
        <dbReference type="EMBL" id="HGQ18970.1"/>
    </source>
</evidence>
<sequence length="441" mass="49475">MEFGNVVNIAGFKFRILFYKPGYTPHYAEHVTDPRDGREKLVLADPHNRFSTIIYDTVRGVIEDEIKIVDGRIPNPHTAHMVMEKIPAINAEPGDILCPDRSGRWVVIDRDSHRIKWSLLMDDSEWPHDILPSSDGRGVVVTDYGAGGHGGFVRKVLFNGTTIWNVQMFKAAKISKVFGSTASGMHTSSFGGNYIVAQNNDIAGVYEIDENGCIVWQCPKEIGSSNNFWPFKPHSAFRMGLAEAGGNLTIMGLEAGGGIVAIDYFCRPRWGVMSVYSIYPTLYYKPSRYGLMETTHVFPTLRGTVAAIDWRGYSGSMIIELLEIPRTPLSWILSWDLDPGPRGVWLDPPLEVLDFDFIVVSLTNIGNGPVKWHLYASMQPILTEEHFDNLWRSIAIGTLGGGDTVSIEVDNRMKRYTFLRLRVDRGIEAVPSKVRTVVTWY</sequence>
<dbReference type="EMBL" id="DTAI01000160">
    <property type="protein sequence ID" value="HGN36992.1"/>
    <property type="molecule type" value="Genomic_DNA"/>
</dbReference>
<reference evidence="2" key="1">
    <citation type="journal article" date="2020" name="mSystems">
        <title>Genome- and Community-Level Interaction Insights into Carbon Utilization and Element Cycling Functions of Hydrothermarchaeota in Hydrothermal Sediment.</title>
        <authorList>
            <person name="Zhou Z."/>
            <person name="Liu Y."/>
            <person name="Xu W."/>
            <person name="Pan J."/>
            <person name="Luo Z.H."/>
            <person name="Li M."/>
        </authorList>
    </citation>
    <scope>NUCLEOTIDE SEQUENCE [LARGE SCALE GENOMIC DNA]</scope>
    <source>
        <strain evidence="1">SpSt-618</strain>
        <strain evidence="2">SpSt-657</strain>
    </source>
</reference>
<evidence type="ECO:0008006" key="3">
    <source>
        <dbReference type="Google" id="ProtNLM"/>
    </source>
</evidence>
<dbReference type="SUPFAM" id="SSF50998">
    <property type="entry name" value="Quinoprotein alcohol dehydrogenase-like"/>
    <property type="match status" value="1"/>
</dbReference>
<comment type="caution">
    <text evidence="2">The sequence shown here is derived from an EMBL/GenBank/DDBJ whole genome shotgun (WGS) entry which is preliminary data.</text>
</comment>
<organism evidence="2">
    <name type="scientific">Ignisphaera aggregans</name>
    <dbReference type="NCBI Taxonomy" id="334771"/>
    <lineage>
        <taxon>Archaea</taxon>
        <taxon>Thermoproteota</taxon>
        <taxon>Thermoprotei</taxon>
        <taxon>Desulfurococcales</taxon>
        <taxon>Desulfurococcaceae</taxon>
        <taxon>Ignisphaera</taxon>
    </lineage>
</organism>